<dbReference type="PIRSF" id="PIRSF024534">
    <property type="entry name" value="ThiW"/>
    <property type="match status" value="1"/>
</dbReference>
<dbReference type="OrthoDB" id="5516776at2"/>
<sequence length="167" mass="17500">MEKKGLSKKLALSGVLIAIATILGTFSIPIFGARMSPVQHFVNVVTAVTLGPGYALGNAFIASTLRNILGTGSLLAFPGSMIGAFLSGVLYKKFNNIEAGLLGEIIGTGFIGALVAYPISTLILGKEVALFAYVIPFCISCIGGGIIAYTFLKISTVRKVLFSFFID</sequence>
<keyword evidence="1" id="KW-1133">Transmembrane helix</keyword>
<dbReference type="RefSeq" id="WP_027098781.1">
    <property type="nucleotide sequence ID" value="NZ_CAXSZC010000005.1"/>
</dbReference>
<dbReference type="EMBL" id="MAPZ01000035">
    <property type="protein sequence ID" value="OBY09344.1"/>
    <property type="molecule type" value="Genomic_DNA"/>
</dbReference>
<keyword evidence="3" id="KW-1185">Reference proteome</keyword>
<name>A0A174E5W1_9CLOT</name>
<dbReference type="Gene3D" id="1.10.1760.20">
    <property type="match status" value="1"/>
</dbReference>
<dbReference type="eggNOG" id="COG4732">
    <property type="taxonomic scope" value="Bacteria"/>
</dbReference>
<dbReference type="Pfam" id="PF09512">
    <property type="entry name" value="ThiW"/>
    <property type="match status" value="1"/>
</dbReference>
<dbReference type="AlphaFoldDB" id="A0A174E5W1"/>
<proteinExistence type="predicted"/>
<dbReference type="InterPro" id="IPR012652">
    <property type="entry name" value="ThiW"/>
</dbReference>
<keyword evidence="1" id="KW-0472">Membrane</keyword>
<dbReference type="NCBIfam" id="TIGR02359">
    <property type="entry name" value="thiW"/>
    <property type="match status" value="1"/>
</dbReference>
<evidence type="ECO:0000256" key="1">
    <source>
        <dbReference type="SAM" id="Phobius"/>
    </source>
</evidence>
<feature type="transmembrane region" description="Helical" evidence="1">
    <location>
        <begin position="40"/>
        <end position="62"/>
    </location>
</feature>
<dbReference type="GeneID" id="42776610"/>
<feature type="transmembrane region" description="Helical" evidence="1">
    <location>
        <begin position="68"/>
        <end position="89"/>
    </location>
</feature>
<reference evidence="2 3" key="1">
    <citation type="submission" date="2016-06" db="EMBL/GenBank/DDBJ databases">
        <authorList>
            <person name="Kjaerup R.B."/>
            <person name="Dalgaard T.S."/>
            <person name="Juul-Madsen H.R."/>
        </authorList>
    </citation>
    <scope>NUCLEOTIDE SEQUENCE [LARGE SCALE GENOMIC DNA]</scope>
    <source>
        <strain evidence="2 3">373-A1</strain>
    </source>
</reference>
<accession>A0A174E5W1</accession>
<gene>
    <name evidence="2" type="ORF">CP373A1_16470</name>
</gene>
<feature type="transmembrane region" description="Helical" evidence="1">
    <location>
        <begin position="130"/>
        <end position="152"/>
    </location>
</feature>
<evidence type="ECO:0000313" key="3">
    <source>
        <dbReference type="Proteomes" id="UP000092714"/>
    </source>
</evidence>
<evidence type="ECO:0000313" key="2">
    <source>
        <dbReference type="EMBL" id="OBY09344.1"/>
    </source>
</evidence>
<comment type="caution">
    <text evidence="2">The sequence shown here is derived from an EMBL/GenBank/DDBJ whole genome shotgun (WGS) entry which is preliminary data.</text>
</comment>
<protein>
    <submittedName>
        <fullName evidence="2">Energy coupling factor transporter S component ThiW</fullName>
    </submittedName>
</protein>
<feature type="transmembrane region" description="Helical" evidence="1">
    <location>
        <begin position="12"/>
        <end position="33"/>
    </location>
</feature>
<dbReference type="Proteomes" id="UP000092714">
    <property type="component" value="Unassembled WGS sequence"/>
</dbReference>
<organism evidence="2 3">
    <name type="scientific">Clostridium paraputrificum</name>
    <dbReference type="NCBI Taxonomy" id="29363"/>
    <lineage>
        <taxon>Bacteria</taxon>
        <taxon>Bacillati</taxon>
        <taxon>Bacillota</taxon>
        <taxon>Clostridia</taxon>
        <taxon>Eubacteriales</taxon>
        <taxon>Clostridiaceae</taxon>
        <taxon>Clostridium</taxon>
    </lineage>
</organism>
<keyword evidence="1" id="KW-0812">Transmembrane</keyword>
<feature type="transmembrane region" description="Helical" evidence="1">
    <location>
        <begin position="101"/>
        <end position="124"/>
    </location>
</feature>